<accession>A0A1G9RTG4</accession>
<gene>
    <name evidence="3" type="ORF">SAMN04488090_3034</name>
</gene>
<evidence type="ECO:0000313" key="3">
    <source>
        <dbReference type="EMBL" id="SDM26559.1"/>
    </source>
</evidence>
<dbReference type="Proteomes" id="UP000198901">
    <property type="component" value="Unassembled WGS sequence"/>
</dbReference>
<dbReference type="InterPro" id="IPR051159">
    <property type="entry name" value="Hexapeptide_acetyltransf"/>
</dbReference>
<dbReference type="GO" id="GO:0008374">
    <property type="term" value="F:O-acyltransferase activity"/>
    <property type="evidence" value="ECO:0007669"/>
    <property type="project" value="TreeGrafter"/>
</dbReference>
<reference evidence="3 4" key="1">
    <citation type="submission" date="2016-10" db="EMBL/GenBank/DDBJ databases">
        <authorList>
            <person name="de Groot N.N."/>
        </authorList>
    </citation>
    <scope>NUCLEOTIDE SEQUENCE [LARGE SCALE GENOMIC DNA]</scope>
    <source>
        <strain evidence="3 4">DSM 21668</strain>
    </source>
</reference>
<name>A0A1G9RTG4_9BACT</name>
<evidence type="ECO:0000313" key="4">
    <source>
        <dbReference type="Proteomes" id="UP000198901"/>
    </source>
</evidence>
<comment type="similarity">
    <text evidence="1">Belongs to the transferase hexapeptide repeat family.</text>
</comment>
<proteinExistence type="inferred from homology"/>
<protein>
    <submittedName>
        <fullName evidence="3">Transferase hexapeptide (Six repeat-containing protein)</fullName>
    </submittedName>
</protein>
<dbReference type="PANTHER" id="PTHR23416">
    <property type="entry name" value="SIALIC ACID SYNTHASE-RELATED"/>
    <property type="match status" value="1"/>
</dbReference>
<dbReference type="InterPro" id="IPR011004">
    <property type="entry name" value="Trimer_LpxA-like_sf"/>
</dbReference>
<keyword evidence="4" id="KW-1185">Reference proteome</keyword>
<dbReference type="EMBL" id="FNGS01000005">
    <property type="protein sequence ID" value="SDM26559.1"/>
    <property type="molecule type" value="Genomic_DNA"/>
</dbReference>
<dbReference type="CDD" id="cd04647">
    <property type="entry name" value="LbH_MAT_like"/>
    <property type="match status" value="1"/>
</dbReference>
<dbReference type="AlphaFoldDB" id="A0A1G9RTG4"/>
<organism evidence="3 4">
    <name type="scientific">Siphonobacter aquaeclarae</name>
    <dbReference type="NCBI Taxonomy" id="563176"/>
    <lineage>
        <taxon>Bacteria</taxon>
        <taxon>Pseudomonadati</taxon>
        <taxon>Bacteroidota</taxon>
        <taxon>Cytophagia</taxon>
        <taxon>Cytophagales</taxon>
        <taxon>Cytophagaceae</taxon>
        <taxon>Siphonobacter</taxon>
    </lineage>
</organism>
<dbReference type="Gene3D" id="2.160.10.10">
    <property type="entry name" value="Hexapeptide repeat proteins"/>
    <property type="match status" value="1"/>
</dbReference>
<dbReference type="OrthoDB" id="755870at2"/>
<evidence type="ECO:0000256" key="1">
    <source>
        <dbReference type="ARBA" id="ARBA00007274"/>
    </source>
</evidence>
<dbReference type="RefSeq" id="WP_143011111.1">
    <property type="nucleotide sequence ID" value="NZ_FNGS01000005.1"/>
</dbReference>
<dbReference type="SUPFAM" id="SSF51161">
    <property type="entry name" value="Trimeric LpxA-like enzymes"/>
    <property type="match status" value="1"/>
</dbReference>
<keyword evidence="2 3" id="KW-0808">Transferase</keyword>
<dbReference type="STRING" id="563176.SAMN04488090_3034"/>
<dbReference type="PANTHER" id="PTHR23416:SF23">
    <property type="entry name" value="ACETYLTRANSFERASE C18B11.09C-RELATED"/>
    <property type="match status" value="1"/>
</dbReference>
<dbReference type="GO" id="GO:0005829">
    <property type="term" value="C:cytosol"/>
    <property type="evidence" value="ECO:0007669"/>
    <property type="project" value="TreeGrafter"/>
</dbReference>
<sequence length="222" mass="24518">MRRFFHHLTRLNYSTLRFNFRYFPFRQAIRFPVLVSRHVLLKDLGGQVRLEGDLFFGKVQIGYGDIGIFDARYSRSIWQVGGTVVFKGAAALGHGTRLSVGPDGVVTFGANFAISAESAIVCHKKVTFGDDCLLSWENLILDTDMHPIRDAAHRIINEPADVTVGDKTWIGCRCTILKGSVIPPGSVIAAGTIVSRPLDGENAVYGSGTARKIREGIHWDPF</sequence>
<evidence type="ECO:0000256" key="2">
    <source>
        <dbReference type="ARBA" id="ARBA00022679"/>
    </source>
</evidence>